<evidence type="ECO:0000313" key="7">
    <source>
        <dbReference type="EMBL" id="VAW37283.1"/>
    </source>
</evidence>
<dbReference type="SUPFAM" id="SSF52540">
    <property type="entry name" value="P-loop containing nucleoside triphosphate hydrolases"/>
    <property type="match status" value="1"/>
</dbReference>
<dbReference type="GO" id="GO:0140663">
    <property type="term" value="F:ATP-dependent FeS chaperone activity"/>
    <property type="evidence" value="ECO:0007669"/>
    <property type="project" value="InterPro"/>
</dbReference>
<keyword evidence="2" id="KW-0547">Nucleotide-binding</keyword>
<dbReference type="GO" id="GO:0046872">
    <property type="term" value="F:metal ion binding"/>
    <property type="evidence" value="ECO:0007669"/>
    <property type="project" value="UniProtKB-KW"/>
</dbReference>
<dbReference type="InterPro" id="IPR033756">
    <property type="entry name" value="YlxH/NBP35"/>
</dbReference>
<dbReference type="GO" id="GO:0016226">
    <property type="term" value="P:iron-sulfur cluster assembly"/>
    <property type="evidence" value="ECO:0007669"/>
    <property type="project" value="InterPro"/>
</dbReference>
<dbReference type="GO" id="GO:0005524">
    <property type="term" value="F:ATP binding"/>
    <property type="evidence" value="ECO:0007669"/>
    <property type="project" value="UniProtKB-KW"/>
</dbReference>
<gene>
    <name evidence="7" type="ORF">MNBD_DELTA03-95</name>
</gene>
<dbReference type="FunFam" id="3.40.50.300:FF:001119">
    <property type="entry name" value="Iron-sulfur cluster carrier protein"/>
    <property type="match status" value="1"/>
</dbReference>
<evidence type="ECO:0000256" key="3">
    <source>
        <dbReference type="ARBA" id="ARBA00022840"/>
    </source>
</evidence>
<dbReference type="AlphaFoldDB" id="A0A3B0VAJ4"/>
<dbReference type="Pfam" id="PF10609">
    <property type="entry name" value="ParA"/>
    <property type="match status" value="1"/>
</dbReference>
<keyword evidence="4" id="KW-0408">Iron</keyword>
<dbReference type="Gene3D" id="3.40.50.300">
    <property type="entry name" value="P-loop containing nucleotide triphosphate hydrolases"/>
    <property type="match status" value="1"/>
</dbReference>
<keyword evidence="3" id="KW-0067">ATP-binding</keyword>
<dbReference type="HAMAP" id="MF_02040">
    <property type="entry name" value="Mrp_NBP35"/>
    <property type="match status" value="1"/>
</dbReference>
<accession>A0A3B0VAJ4</accession>
<dbReference type="GO" id="GO:0051536">
    <property type="term" value="F:iron-sulfur cluster binding"/>
    <property type="evidence" value="ECO:0007669"/>
    <property type="project" value="UniProtKB-KW"/>
</dbReference>
<dbReference type="GO" id="GO:0005829">
    <property type="term" value="C:cytosol"/>
    <property type="evidence" value="ECO:0007669"/>
    <property type="project" value="TreeGrafter"/>
</dbReference>
<organism evidence="7">
    <name type="scientific">hydrothermal vent metagenome</name>
    <dbReference type="NCBI Taxonomy" id="652676"/>
    <lineage>
        <taxon>unclassified sequences</taxon>
        <taxon>metagenomes</taxon>
        <taxon>ecological metagenomes</taxon>
    </lineage>
</organism>
<evidence type="ECO:0000256" key="2">
    <source>
        <dbReference type="ARBA" id="ARBA00022741"/>
    </source>
</evidence>
<dbReference type="PANTHER" id="PTHR23264:SF19">
    <property type="entry name" value="CYTOSOLIC FE-S CLUSTER ASSEMBLY FACTOR NUBP2"/>
    <property type="match status" value="1"/>
</dbReference>
<evidence type="ECO:0000256" key="1">
    <source>
        <dbReference type="ARBA" id="ARBA00022723"/>
    </source>
</evidence>
<name>A0A3B0VAJ4_9ZZZZ</name>
<proteinExistence type="inferred from homology"/>
<evidence type="ECO:0000256" key="4">
    <source>
        <dbReference type="ARBA" id="ARBA00023004"/>
    </source>
</evidence>
<reference evidence="7" key="1">
    <citation type="submission" date="2018-06" db="EMBL/GenBank/DDBJ databases">
        <authorList>
            <person name="Zhirakovskaya E."/>
        </authorList>
    </citation>
    <scope>NUCLEOTIDE SEQUENCE</scope>
</reference>
<dbReference type="PANTHER" id="PTHR23264">
    <property type="entry name" value="NUCLEOTIDE-BINDING PROTEIN NBP35 YEAST -RELATED"/>
    <property type="match status" value="1"/>
</dbReference>
<dbReference type="InterPro" id="IPR027417">
    <property type="entry name" value="P-loop_NTPase"/>
</dbReference>
<keyword evidence="5" id="KW-0411">Iron-sulfur</keyword>
<keyword evidence="1" id="KW-0479">Metal-binding</keyword>
<feature type="region of interest" description="Disordered" evidence="6">
    <location>
        <begin position="1"/>
        <end position="25"/>
    </location>
</feature>
<dbReference type="InterPro" id="IPR000808">
    <property type="entry name" value="Mrp-like_CS"/>
</dbReference>
<dbReference type="EMBL" id="UOEX01000206">
    <property type="protein sequence ID" value="VAW37283.1"/>
    <property type="molecule type" value="Genomic_DNA"/>
</dbReference>
<evidence type="ECO:0000256" key="6">
    <source>
        <dbReference type="SAM" id="MobiDB-lite"/>
    </source>
</evidence>
<evidence type="ECO:0000256" key="5">
    <source>
        <dbReference type="ARBA" id="ARBA00023014"/>
    </source>
</evidence>
<dbReference type="PROSITE" id="PS01215">
    <property type="entry name" value="MRP"/>
    <property type="match status" value="1"/>
</dbReference>
<dbReference type="InterPro" id="IPR019591">
    <property type="entry name" value="Mrp/NBP35_ATP-bd"/>
</dbReference>
<protein>
    <submittedName>
        <fullName evidence="7">Cytosolic Fe-S cluster assembling factor NBP35</fullName>
    </submittedName>
</protein>
<feature type="compositionally biased region" description="Low complexity" evidence="6">
    <location>
        <begin position="1"/>
        <end position="22"/>
    </location>
</feature>
<sequence length="317" mass="33427">MSSSCGSCSSQSASCSSGPSQSDMQAQIAQQDNEIKASLGKIAHKILVMSGKGGVGKSTVSTNLALGLANRGFKVGLMDVDLHGPDVCRMLNLNENLKDASMEQGALVPTMRVGDNLKVISLEYMMEDRDDPIIWRGPLKIQAIRQFIADMDWGELDYLIIDAPPGTGDEPLTIADTIKDAQALVVTTPQDVALADVRKSINFCNHVKMKIIGLVENMSGLICPHCNEVVEVFKSGGGERTAKDFDINFMGRIPMDPQVVIGGDEGSPYLSSTNSSPAVTAFGALIDNVVKNTPAAPASLNVAEGGCACGGTCDCNS</sequence>
<dbReference type="CDD" id="cd02037">
    <property type="entry name" value="Mrp_NBP35"/>
    <property type="match status" value="1"/>
</dbReference>